<organism evidence="2 3">
    <name type="scientific">Goodea atripinnis</name>
    <dbReference type="NCBI Taxonomy" id="208336"/>
    <lineage>
        <taxon>Eukaryota</taxon>
        <taxon>Metazoa</taxon>
        <taxon>Chordata</taxon>
        <taxon>Craniata</taxon>
        <taxon>Vertebrata</taxon>
        <taxon>Euteleostomi</taxon>
        <taxon>Actinopterygii</taxon>
        <taxon>Neopterygii</taxon>
        <taxon>Teleostei</taxon>
        <taxon>Neoteleostei</taxon>
        <taxon>Acanthomorphata</taxon>
        <taxon>Ovalentaria</taxon>
        <taxon>Atherinomorphae</taxon>
        <taxon>Cyprinodontiformes</taxon>
        <taxon>Goodeidae</taxon>
        <taxon>Goodea</taxon>
    </lineage>
</organism>
<feature type="compositionally biased region" description="Polar residues" evidence="1">
    <location>
        <begin position="88"/>
        <end position="97"/>
    </location>
</feature>
<protein>
    <submittedName>
        <fullName evidence="2">Uncharacterized protein</fullName>
    </submittedName>
</protein>
<accession>A0ABV0PJ00</accession>
<feature type="non-terminal residue" evidence="2">
    <location>
        <position position="119"/>
    </location>
</feature>
<sequence>QGPLSSLRAAIKRTRTNSESDNRTERRRPNITIVSVEPLARNIWFTGRPVVFPPQPGWPTGIQTQVIEEKTQEDHPAKPTAAPRQSICKATSGTQTDPVRKDTNSHCGATSSPAERNPA</sequence>
<feature type="non-terminal residue" evidence="2">
    <location>
        <position position="1"/>
    </location>
</feature>
<dbReference type="Proteomes" id="UP001476798">
    <property type="component" value="Unassembled WGS sequence"/>
</dbReference>
<evidence type="ECO:0000256" key="1">
    <source>
        <dbReference type="SAM" id="MobiDB-lite"/>
    </source>
</evidence>
<feature type="compositionally biased region" description="Basic and acidic residues" evidence="1">
    <location>
        <begin position="16"/>
        <end position="28"/>
    </location>
</feature>
<comment type="caution">
    <text evidence="2">The sequence shown here is derived from an EMBL/GenBank/DDBJ whole genome shotgun (WGS) entry which is preliminary data.</text>
</comment>
<feature type="region of interest" description="Disordered" evidence="1">
    <location>
        <begin position="1"/>
        <end position="29"/>
    </location>
</feature>
<dbReference type="EMBL" id="JAHRIO010076342">
    <property type="protein sequence ID" value="MEQ2183464.1"/>
    <property type="molecule type" value="Genomic_DNA"/>
</dbReference>
<reference evidence="2 3" key="1">
    <citation type="submission" date="2021-06" db="EMBL/GenBank/DDBJ databases">
        <authorList>
            <person name="Palmer J.M."/>
        </authorList>
    </citation>
    <scope>NUCLEOTIDE SEQUENCE [LARGE SCALE GENOMIC DNA]</scope>
    <source>
        <strain evidence="2 3">GA_2019</strain>
        <tissue evidence="2">Muscle</tissue>
    </source>
</reference>
<evidence type="ECO:0000313" key="3">
    <source>
        <dbReference type="Proteomes" id="UP001476798"/>
    </source>
</evidence>
<name>A0ABV0PJ00_9TELE</name>
<evidence type="ECO:0000313" key="2">
    <source>
        <dbReference type="EMBL" id="MEQ2183464.1"/>
    </source>
</evidence>
<keyword evidence="3" id="KW-1185">Reference proteome</keyword>
<feature type="compositionally biased region" description="Basic and acidic residues" evidence="1">
    <location>
        <begin position="68"/>
        <end position="77"/>
    </location>
</feature>
<feature type="region of interest" description="Disordered" evidence="1">
    <location>
        <begin position="68"/>
        <end position="119"/>
    </location>
</feature>
<feature type="compositionally biased region" description="Polar residues" evidence="1">
    <location>
        <begin position="105"/>
        <end position="119"/>
    </location>
</feature>
<gene>
    <name evidence="2" type="ORF">GOODEAATRI_032834</name>
</gene>
<proteinExistence type="predicted"/>